<accession>A0A4Y2HZ04</accession>
<protein>
    <submittedName>
        <fullName evidence="2">Uncharacterized protein</fullName>
    </submittedName>
</protein>
<sequence length="106" mass="11654">MVKDHVIKYHKKPSPRLALAPGFPLNDWPPRLHRALRSTHNSPHLQSAHATTPPHYTGVSDTNPIAGALEGVAENPHHRRQTFTTSHVSQAKGHARSASEPKDIAD</sequence>
<evidence type="ECO:0000313" key="3">
    <source>
        <dbReference type="Proteomes" id="UP000499080"/>
    </source>
</evidence>
<dbReference type="AlphaFoldDB" id="A0A4Y2HZ04"/>
<reference evidence="2 3" key="1">
    <citation type="journal article" date="2019" name="Sci. Rep.">
        <title>Orb-weaving spider Araneus ventricosus genome elucidates the spidroin gene catalogue.</title>
        <authorList>
            <person name="Kono N."/>
            <person name="Nakamura H."/>
            <person name="Ohtoshi R."/>
            <person name="Moran D.A.P."/>
            <person name="Shinohara A."/>
            <person name="Yoshida Y."/>
            <person name="Fujiwara M."/>
            <person name="Mori M."/>
            <person name="Tomita M."/>
            <person name="Arakawa K."/>
        </authorList>
    </citation>
    <scope>NUCLEOTIDE SEQUENCE [LARGE SCALE GENOMIC DNA]</scope>
</reference>
<feature type="region of interest" description="Disordered" evidence="1">
    <location>
        <begin position="36"/>
        <end position="106"/>
    </location>
</feature>
<feature type="compositionally biased region" description="Basic and acidic residues" evidence="1">
    <location>
        <begin position="97"/>
        <end position="106"/>
    </location>
</feature>
<comment type="caution">
    <text evidence="2">The sequence shown here is derived from an EMBL/GenBank/DDBJ whole genome shotgun (WGS) entry which is preliminary data.</text>
</comment>
<organism evidence="2 3">
    <name type="scientific">Araneus ventricosus</name>
    <name type="common">Orbweaver spider</name>
    <name type="synonym">Epeira ventricosa</name>
    <dbReference type="NCBI Taxonomy" id="182803"/>
    <lineage>
        <taxon>Eukaryota</taxon>
        <taxon>Metazoa</taxon>
        <taxon>Ecdysozoa</taxon>
        <taxon>Arthropoda</taxon>
        <taxon>Chelicerata</taxon>
        <taxon>Arachnida</taxon>
        <taxon>Araneae</taxon>
        <taxon>Araneomorphae</taxon>
        <taxon>Entelegynae</taxon>
        <taxon>Araneoidea</taxon>
        <taxon>Araneidae</taxon>
        <taxon>Araneus</taxon>
    </lineage>
</organism>
<proteinExistence type="predicted"/>
<evidence type="ECO:0000256" key="1">
    <source>
        <dbReference type="SAM" id="MobiDB-lite"/>
    </source>
</evidence>
<feature type="compositionally biased region" description="Polar residues" evidence="1">
    <location>
        <begin position="38"/>
        <end position="50"/>
    </location>
</feature>
<evidence type="ECO:0000313" key="2">
    <source>
        <dbReference type="EMBL" id="GBM70784.1"/>
    </source>
</evidence>
<keyword evidence="3" id="KW-1185">Reference proteome</keyword>
<dbReference type="Proteomes" id="UP000499080">
    <property type="component" value="Unassembled WGS sequence"/>
</dbReference>
<gene>
    <name evidence="2" type="ORF">AVEN_127332_1</name>
</gene>
<dbReference type="EMBL" id="BGPR01002274">
    <property type="protein sequence ID" value="GBM70784.1"/>
    <property type="molecule type" value="Genomic_DNA"/>
</dbReference>
<name>A0A4Y2HZ04_ARAVE</name>